<name>A0A3B0VSB5_9ZZZZ</name>
<organism evidence="1">
    <name type="scientific">hydrothermal vent metagenome</name>
    <dbReference type="NCBI Taxonomy" id="652676"/>
    <lineage>
        <taxon>unclassified sequences</taxon>
        <taxon>metagenomes</taxon>
        <taxon>ecological metagenomes</taxon>
    </lineage>
</organism>
<sequence>MYSREINGEEYTFGVSGKLIRNVLVMYDRQTESYWSQLLGEAVEGELVGTKLTFEPSWMMSWAQWQALHPDTIALDKLGRRGGRDTYDSYYSSNQTGVIPETITDNRLDVKEFVAGVELNDAIIAYPFRTLNDEPVVNDTVGDEAVLVTFDAETAVSTAFSREVDGQTLTFTATDTPFVIQDNETDTTWDALTGVALEGSLAGSQLTRYKSTGSFWFGWKDIHPDTLLYGFDDY</sequence>
<dbReference type="AlphaFoldDB" id="A0A3B0VSB5"/>
<gene>
    <name evidence="1" type="ORF">MNBD_CHLOROFLEXI01-2965</name>
</gene>
<dbReference type="Pfam" id="PF11376">
    <property type="entry name" value="DUF3179"/>
    <property type="match status" value="1"/>
</dbReference>
<protein>
    <recommendedName>
        <fullName evidence="2">DUF3179 domain-containing protein</fullName>
    </recommendedName>
</protein>
<reference evidence="1" key="1">
    <citation type="submission" date="2018-06" db="EMBL/GenBank/DDBJ databases">
        <authorList>
            <person name="Zhirakovskaya E."/>
        </authorList>
    </citation>
    <scope>NUCLEOTIDE SEQUENCE</scope>
</reference>
<dbReference type="InterPro" id="IPR021516">
    <property type="entry name" value="DUF3179"/>
</dbReference>
<evidence type="ECO:0008006" key="2">
    <source>
        <dbReference type="Google" id="ProtNLM"/>
    </source>
</evidence>
<accession>A0A3B0VSB5</accession>
<dbReference type="EMBL" id="UOEU01000528">
    <property type="protein sequence ID" value="VAW34334.1"/>
    <property type="molecule type" value="Genomic_DNA"/>
</dbReference>
<evidence type="ECO:0000313" key="1">
    <source>
        <dbReference type="EMBL" id="VAW34334.1"/>
    </source>
</evidence>
<proteinExistence type="predicted"/>